<dbReference type="Proteomes" id="UP001183535">
    <property type="component" value="Unassembled WGS sequence"/>
</dbReference>
<evidence type="ECO:0000256" key="2">
    <source>
        <dbReference type="ARBA" id="ARBA00022679"/>
    </source>
</evidence>
<dbReference type="GO" id="GO:0016747">
    <property type="term" value="F:acyltransferase activity, transferring groups other than amino-acyl groups"/>
    <property type="evidence" value="ECO:0007669"/>
    <property type="project" value="UniProtKB-ARBA"/>
</dbReference>
<dbReference type="InterPro" id="IPR016039">
    <property type="entry name" value="Thiolase-like"/>
</dbReference>
<comment type="caution">
    <text evidence="6">The sequence shown here is derived from an EMBL/GenBank/DDBJ whole genome shotgun (WGS) entry which is preliminary data.</text>
</comment>
<keyword evidence="1" id="KW-0963">Cytoplasm</keyword>
<dbReference type="Gene3D" id="3.40.47.10">
    <property type="match status" value="2"/>
</dbReference>
<reference evidence="7" key="1">
    <citation type="submission" date="2023-07" db="EMBL/GenBank/DDBJ databases">
        <title>30 novel species of actinomycetes from the DSMZ collection.</title>
        <authorList>
            <person name="Nouioui I."/>
        </authorList>
    </citation>
    <scope>NUCLEOTIDE SEQUENCE [LARGE SCALE GENOMIC DNA]</scope>
    <source>
        <strain evidence="7">DSM 41981</strain>
    </source>
</reference>
<dbReference type="RefSeq" id="WP_093830729.1">
    <property type="nucleotide sequence ID" value="NZ_JAVRES010000024.1"/>
</dbReference>
<feature type="domain" description="Beta-ketoacyl-[acyl-carrier-protein] synthase III N-terminal" evidence="5">
    <location>
        <begin position="120"/>
        <end position="195"/>
    </location>
</feature>
<dbReference type="PANTHER" id="PTHR34069">
    <property type="entry name" value="3-OXOACYL-[ACYL-CARRIER-PROTEIN] SYNTHASE 3"/>
    <property type="match status" value="1"/>
</dbReference>
<keyword evidence="2" id="KW-0808">Transferase</keyword>
<dbReference type="EMBL" id="JAVRES010000024">
    <property type="protein sequence ID" value="MDT0439256.1"/>
    <property type="molecule type" value="Genomic_DNA"/>
</dbReference>
<sequence>MPSSEIRILSVGTALPGEPVDTAMLAKAFRMDALWQQWVDTFIETRTRHLATDLGTGEQYCSLADLATSAAERALAASGTSVDDIDLVVMGTAMPDMLMPATVNVVADRLGVNNVPTYQLQSGCSGAVQAIELAHDLLSTGRYRTALVIGGEVTAKHFDLKRDLRALPPGQLVNLVLFGDGAGAAVLSRDADSGAAAIRRVFTRLTGLGRESGQSLEWYGAADRGGERNPASENYKMIEDSVPGMAVEILEELLDDLGWKRADIDYLLPPQLSGRMTPRIVERLAVPGAEEVSVVDVTGNTGNSLPFLQLEKAFAEMAPGERGLCVAVESSKWIKAGLVFERI</sequence>
<dbReference type="PANTHER" id="PTHR34069:SF2">
    <property type="entry name" value="BETA-KETOACYL-[ACYL-CARRIER-PROTEIN] SYNTHASE III"/>
    <property type="match status" value="1"/>
</dbReference>
<gene>
    <name evidence="6" type="ORF">RM877_31795</name>
</gene>
<feature type="domain" description="Beta-ketoacyl-[acyl-carrier-protein] synthase III C-terminal" evidence="4">
    <location>
        <begin position="254"/>
        <end position="328"/>
    </location>
</feature>
<keyword evidence="3" id="KW-0012">Acyltransferase</keyword>
<dbReference type="SUPFAM" id="SSF53901">
    <property type="entry name" value="Thiolase-like"/>
    <property type="match status" value="2"/>
</dbReference>
<keyword evidence="7" id="KW-1185">Reference proteome</keyword>
<name>A0ABD5EWY2_9ACTN</name>
<accession>A0ABD5EWY2</accession>
<dbReference type="AlphaFoldDB" id="A0ABD5EWY2"/>
<dbReference type="Pfam" id="PF08541">
    <property type="entry name" value="ACP_syn_III_C"/>
    <property type="match status" value="1"/>
</dbReference>
<evidence type="ECO:0000259" key="5">
    <source>
        <dbReference type="Pfam" id="PF08545"/>
    </source>
</evidence>
<dbReference type="Pfam" id="PF08545">
    <property type="entry name" value="ACP_syn_III"/>
    <property type="match status" value="1"/>
</dbReference>
<evidence type="ECO:0000313" key="7">
    <source>
        <dbReference type="Proteomes" id="UP001183535"/>
    </source>
</evidence>
<evidence type="ECO:0000256" key="1">
    <source>
        <dbReference type="ARBA" id="ARBA00022490"/>
    </source>
</evidence>
<organism evidence="6 7">
    <name type="scientific">Streptomyces doudnae</name>
    <dbReference type="NCBI Taxonomy" id="3075536"/>
    <lineage>
        <taxon>Bacteria</taxon>
        <taxon>Bacillati</taxon>
        <taxon>Actinomycetota</taxon>
        <taxon>Actinomycetes</taxon>
        <taxon>Kitasatosporales</taxon>
        <taxon>Streptomycetaceae</taxon>
        <taxon>Streptomyces</taxon>
    </lineage>
</organism>
<dbReference type="InterPro" id="IPR013751">
    <property type="entry name" value="ACP_syn_III_N"/>
</dbReference>
<proteinExistence type="predicted"/>
<evidence type="ECO:0000313" key="6">
    <source>
        <dbReference type="EMBL" id="MDT0439256.1"/>
    </source>
</evidence>
<dbReference type="InterPro" id="IPR013747">
    <property type="entry name" value="ACP_syn_III_C"/>
</dbReference>
<protein>
    <submittedName>
        <fullName evidence="6">3-oxoacyl-ACP synthase III family protein</fullName>
    </submittedName>
</protein>
<evidence type="ECO:0000259" key="4">
    <source>
        <dbReference type="Pfam" id="PF08541"/>
    </source>
</evidence>
<evidence type="ECO:0000256" key="3">
    <source>
        <dbReference type="ARBA" id="ARBA00023315"/>
    </source>
</evidence>